<evidence type="ECO:0000256" key="1">
    <source>
        <dbReference type="SAM" id="Phobius"/>
    </source>
</evidence>
<sequence>MISKEYFDVKEGKPVQIIWNKSSSGEELRGYRLVLKSEAIAYLPEGSLNMSCSTFIKDPSLKEFCNKRLEFSSNTSSIILKIRDPSRHENWNFTLKYVLTGPSPCNCLDIKIIRGPGNKIKATFGVTFAAVAAVLLLIGGVI</sequence>
<gene>
    <name evidence="2" type="ORF">pdam_00013599</name>
</gene>
<reference evidence="2 3" key="1">
    <citation type="journal article" date="2018" name="Sci. Rep.">
        <title>Comparative analysis of the Pocillopora damicornis genome highlights role of immune system in coral evolution.</title>
        <authorList>
            <person name="Cunning R."/>
            <person name="Bay R.A."/>
            <person name="Gillette P."/>
            <person name="Baker A.C."/>
            <person name="Traylor-Knowles N."/>
        </authorList>
    </citation>
    <scope>NUCLEOTIDE SEQUENCE [LARGE SCALE GENOMIC DNA]</scope>
    <source>
        <strain evidence="2">RSMAS</strain>
        <tissue evidence="2">Whole animal</tissue>
    </source>
</reference>
<keyword evidence="1" id="KW-1133">Transmembrane helix</keyword>
<name>A0A3M6U1X7_POCDA</name>
<dbReference type="EMBL" id="RCHS01002387">
    <property type="protein sequence ID" value="RMX47683.1"/>
    <property type="molecule type" value="Genomic_DNA"/>
</dbReference>
<dbReference type="Proteomes" id="UP000275408">
    <property type="component" value="Unassembled WGS sequence"/>
</dbReference>
<feature type="transmembrane region" description="Helical" evidence="1">
    <location>
        <begin position="122"/>
        <end position="141"/>
    </location>
</feature>
<proteinExistence type="predicted"/>
<protein>
    <submittedName>
        <fullName evidence="2">Uncharacterized protein</fullName>
    </submittedName>
</protein>
<keyword evidence="1" id="KW-0472">Membrane</keyword>
<accession>A0A3M6U1X7</accession>
<organism evidence="2 3">
    <name type="scientific">Pocillopora damicornis</name>
    <name type="common">Cauliflower coral</name>
    <name type="synonym">Millepora damicornis</name>
    <dbReference type="NCBI Taxonomy" id="46731"/>
    <lineage>
        <taxon>Eukaryota</taxon>
        <taxon>Metazoa</taxon>
        <taxon>Cnidaria</taxon>
        <taxon>Anthozoa</taxon>
        <taxon>Hexacorallia</taxon>
        <taxon>Scleractinia</taxon>
        <taxon>Astrocoeniina</taxon>
        <taxon>Pocilloporidae</taxon>
        <taxon>Pocillopora</taxon>
    </lineage>
</organism>
<evidence type="ECO:0000313" key="3">
    <source>
        <dbReference type="Proteomes" id="UP000275408"/>
    </source>
</evidence>
<dbReference type="AlphaFoldDB" id="A0A3M6U1X7"/>
<keyword evidence="3" id="KW-1185">Reference proteome</keyword>
<keyword evidence="1" id="KW-0812">Transmembrane</keyword>
<comment type="caution">
    <text evidence="2">The sequence shown here is derived from an EMBL/GenBank/DDBJ whole genome shotgun (WGS) entry which is preliminary data.</text>
</comment>
<evidence type="ECO:0000313" key="2">
    <source>
        <dbReference type="EMBL" id="RMX47683.1"/>
    </source>
</evidence>